<feature type="region of interest" description="Disordered" evidence="1">
    <location>
        <begin position="1"/>
        <end position="21"/>
    </location>
</feature>
<dbReference type="AlphaFoldDB" id="A0A5C7B6M0"/>
<protein>
    <submittedName>
        <fullName evidence="2">Uncharacterized protein</fullName>
    </submittedName>
</protein>
<dbReference type="OrthoDB" id="9802448at2"/>
<dbReference type="EMBL" id="VOSB01000012">
    <property type="protein sequence ID" value="TXE17484.1"/>
    <property type="molecule type" value="Genomic_DNA"/>
</dbReference>
<dbReference type="STRING" id="1123037.GCA_000425305_01861"/>
<comment type="caution">
    <text evidence="2">The sequence shown here is derived from an EMBL/GenBank/DDBJ whole genome shotgun (WGS) entry which is preliminary data.</text>
</comment>
<sequence length="126" mass="14845">MSGKKGIDKRLTSSFSQPKDKSFDFDIISKYFRNKDNSKAYQVLSDKTCNDLGFEDLYAFLDRTHSKIGQQYLYNKRRAIQRNEEQTKLDETIIDVLTRDSEFRISVQKKIEKLNHKDANHVISLF</sequence>
<reference evidence="2 3" key="1">
    <citation type="submission" date="2019-08" db="EMBL/GenBank/DDBJ databases">
        <title>Genome of Psychroserpens burtonensis ACAM 167.</title>
        <authorList>
            <person name="Bowman J.P."/>
        </authorList>
    </citation>
    <scope>NUCLEOTIDE SEQUENCE [LARGE SCALE GENOMIC DNA]</scope>
    <source>
        <strain evidence="2 3">ACAM 167</strain>
    </source>
</reference>
<evidence type="ECO:0000313" key="3">
    <source>
        <dbReference type="Proteomes" id="UP000321938"/>
    </source>
</evidence>
<proteinExistence type="predicted"/>
<organism evidence="2 3">
    <name type="scientific">Psychroserpens burtonensis</name>
    <dbReference type="NCBI Taxonomy" id="49278"/>
    <lineage>
        <taxon>Bacteria</taxon>
        <taxon>Pseudomonadati</taxon>
        <taxon>Bacteroidota</taxon>
        <taxon>Flavobacteriia</taxon>
        <taxon>Flavobacteriales</taxon>
        <taxon>Flavobacteriaceae</taxon>
        <taxon>Psychroserpens</taxon>
    </lineage>
</organism>
<name>A0A5C7B6M0_9FLAO</name>
<evidence type="ECO:0000256" key="1">
    <source>
        <dbReference type="SAM" id="MobiDB-lite"/>
    </source>
</evidence>
<feature type="compositionally biased region" description="Basic and acidic residues" evidence="1">
    <location>
        <begin position="1"/>
        <end position="11"/>
    </location>
</feature>
<accession>A0A5C7B6M0</accession>
<keyword evidence="3" id="KW-1185">Reference proteome</keyword>
<dbReference type="RefSeq" id="WP_147231644.1">
    <property type="nucleotide sequence ID" value="NZ_VOSB01000012.1"/>
</dbReference>
<gene>
    <name evidence="2" type="ORF">ES692_09415</name>
</gene>
<dbReference type="Proteomes" id="UP000321938">
    <property type="component" value="Unassembled WGS sequence"/>
</dbReference>
<evidence type="ECO:0000313" key="2">
    <source>
        <dbReference type="EMBL" id="TXE17484.1"/>
    </source>
</evidence>